<dbReference type="Pfam" id="PF07690">
    <property type="entry name" value="MFS_1"/>
    <property type="match status" value="1"/>
</dbReference>
<dbReference type="SUPFAM" id="SSF103473">
    <property type="entry name" value="MFS general substrate transporter"/>
    <property type="match status" value="1"/>
</dbReference>
<dbReference type="NCBIfam" id="NF033135">
    <property type="entry name" value="cmx_cmrA"/>
    <property type="match status" value="1"/>
</dbReference>
<keyword evidence="4 6" id="KW-1133">Transmembrane helix</keyword>
<dbReference type="InterPro" id="IPR020846">
    <property type="entry name" value="MFS_dom"/>
</dbReference>
<dbReference type="GO" id="GO:0022857">
    <property type="term" value="F:transmembrane transporter activity"/>
    <property type="evidence" value="ECO:0007669"/>
    <property type="project" value="InterPro"/>
</dbReference>
<evidence type="ECO:0000256" key="2">
    <source>
        <dbReference type="ARBA" id="ARBA00022475"/>
    </source>
</evidence>
<dbReference type="CDD" id="cd17324">
    <property type="entry name" value="MFS_NepI_like"/>
    <property type="match status" value="1"/>
</dbReference>
<feature type="transmembrane region" description="Helical" evidence="6">
    <location>
        <begin position="38"/>
        <end position="59"/>
    </location>
</feature>
<dbReference type="InterPro" id="IPR036259">
    <property type="entry name" value="MFS_trans_sf"/>
</dbReference>
<feature type="transmembrane region" description="Helical" evidence="6">
    <location>
        <begin position="240"/>
        <end position="258"/>
    </location>
</feature>
<sequence length="399" mass="39175">MPIVVFVLATAVFAQGTSEFMLSGLLEPMAVDLGVPIGSAGLLTSLFAVGMIIGAPVMAATASRWPARYSLAGFLAVFLAAHLVGALTTTFGLLLATRVVAAVANAGFLAVALAGLPAFVGADRVGRATSIILSGVTLACVAGVPAGAILGRALGWQSAFWAVVLVGVPALAATWLLVPAGDRRDEPSGGHRPLRGELSAVGAPGVRVAMVVGALVNAATFAGFTYLAVVVTEVGGVGEAWVPVVLALFGIGSFAGVSGAGRFADRQTSLVVAAGVVVLPIVWGATALTVSLLPVLLIMAVIAGATSFAVGSTVIGRIVRAAAPTAPRLSGAFATTAFNTGAAAGPAAAGVVIGISGSVSSALWTSAALAALATVVTAAGRTKAPAPTAKEPVAETSTH</sequence>
<evidence type="ECO:0000259" key="7">
    <source>
        <dbReference type="PROSITE" id="PS50850"/>
    </source>
</evidence>
<feature type="transmembrane region" description="Helical" evidence="6">
    <location>
        <begin position="331"/>
        <end position="355"/>
    </location>
</feature>
<feature type="domain" description="Major facilitator superfamily (MFS) profile" evidence="7">
    <location>
        <begin position="4"/>
        <end position="385"/>
    </location>
</feature>
<evidence type="ECO:0000313" key="9">
    <source>
        <dbReference type="Proteomes" id="UP000468928"/>
    </source>
</evidence>
<feature type="transmembrane region" description="Helical" evidence="6">
    <location>
        <begin position="131"/>
        <end position="153"/>
    </location>
</feature>
<dbReference type="EMBL" id="JAAGUZ010000031">
    <property type="protein sequence ID" value="NEW45420.1"/>
    <property type="molecule type" value="Genomic_DNA"/>
</dbReference>
<feature type="transmembrane region" description="Helical" evidence="6">
    <location>
        <begin position="361"/>
        <end position="380"/>
    </location>
</feature>
<dbReference type="AlphaFoldDB" id="A0A6P1D947"/>
<dbReference type="InterPro" id="IPR011701">
    <property type="entry name" value="MFS"/>
</dbReference>
<dbReference type="Proteomes" id="UP000468928">
    <property type="component" value="Unassembled WGS sequence"/>
</dbReference>
<proteinExistence type="predicted"/>
<dbReference type="RefSeq" id="WP_163826344.1">
    <property type="nucleotide sequence ID" value="NZ_JAAGUY010000024.1"/>
</dbReference>
<feature type="transmembrane region" description="Helical" evidence="6">
    <location>
        <begin position="99"/>
        <end position="119"/>
    </location>
</feature>
<evidence type="ECO:0000313" key="8">
    <source>
        <dbReference type="EMBL" id="NEW45420.1"/>
    </source>
</evidence>
<organism evidence="8 9">
    <name type="scientific">Nocardia cyriacigeorgica</name>
    <dbReference type="NCBI Taxonomy" id="135487"/>
    <lineage>
        <taxon>Bacteria</taxon>
        <taxon>Bacillati</taxon>
        <taxon>Actinomycetota</taxon>
        <taxon>Actinomycetes</taxon>
        <taxon>Mycobacteriales</taxon>
        <taxon>Nocardiaceae</taxon>
        <taxon>Nocardia</taxon>
    </lineage>
</organism>
<evidence type="ECO:0000256" key="4">
    <source>
        <dbReference type="ARBA" id="ARBA00022989"/>
    </source>
</evidence>
<protein>
    <submittedName>
        <fullName evidence="8">MFS transporter</fullName>
    </submittedName>
</protein>
<dbReference type="InterPro" id="IPR050189">
    <property type="entry name" value="MFS_Efflux_Transporters"/>
</dbReference>
<comment type="caution">
    <text evidence="8">The sequence shown here is derived from an EMBL/GenBank/DDBJ whole genome shotgun (WGS) entry which is preliminary data.</text>
</comment>
<dbReference type="GO" id="GO:0005886">
    <property type="term" value="C:plasma membrane"/>
    <property type="evidence" value="ECO:0007669"/>
    <property type="project" value="UniProtKB-SubCell"/>
</dbReference>
<evidence type="ECO:0000256" key="3">
    <source>
        <dbReference type="ARBA" id="ARBA00022692"/>
    </source>
</evidence>
<evidence type="ECO:0000256" key="1">
    <source>
        <dbReference type="ARBA" id="ARBA00004651"/>
    </source>
</evidence>
<evidence type="ECO:0000256" key="6">
    <source>
        <dbReference type="SAM" id="Phobius"/>
    </source>
</evidence>
<feature type="transmembrane region" description="Helical" evidence="6">
    <location>
        <begin position="71"/>
        <end position="93"/>
    </location>
</feature>
<accession>A0A6P1D947</accession>
<feature type="transmembrane region" description="Helical" evidence="6">
    <location>
        <begin position="159"/>
        <end position="178"/>
    </location>
</feature>
<dbReference type="PANTHER" id="PTHR43124">
    <property type="entry name" value="PURINE EFFLUX PUMP PBUE"/>
    <property type="match status" value="1"/>
</dbReference>
<dbReference type="PROSITE" id="PS50850">
    <property type="entry name" value="MFS"/>
    <property type="match status" value="1"/>
</dbReference>
<keyword evidence="5 6" id="KW-0472">Membrane</keyword>
<comment type="subcellular location">
    <subcellularLocation>
        <location evidence="1">Cell membrane</location>
        <topology evidence="1">Multi-pass membrane protein</topology>
    </subcellularLocation>
</comment>
<reference evidence="8 9" key="1">
    <citation type="submission" date="2020-01" db="EMBL/GenBank/DDBJ databases">
        <title>Genetics and antimicrobial susceptibilities of Nocardia species isolated from the soil; a comparison with species isolated from humans.</title>
        <authorList>
            <person name="Carrasco G."/>
            <person name="Monzon S."/>
            <person name="Sansegundo M."/>
            <person name="Garcia E."/>
            <person name="Garrido N."/>
            <person name="Medina M.J."/>
            <person name="Villalon P."/>
            <person name="Ramirez-Arocha A.C."/>
            <person name="Jimenez P."/>
            <person name="Cuesta I."/>
            <person name="Valdezate S."/>
        </authorList>
    </citation>
    <scope>NUCLEOTIDE SEQUENCE [LARGE SCALE GENOMIC DNA]</scope>
    <source>
        <strain evidence="8 9">CNM20110639</strain>
    </source>
</reference>
<feature type="transmembrane region" description="Helical" evidence="6">
    <location>
        <begin position="296"/>
        <end position="319"/>
    </location>
</feature>
<keyword evidence="2" id="KW-1003">Cell membrane</keyword>
<feature type="transmembrane region" description="Helical" evidence="6">
    <location>
        <begin position="270"/>
        <end position="290"/>
    </location>
</feature>
<keyword evidence="3 6" id="KW-0812">Transmembrane</keyword>
<dbReference type="Gene3D" id="1.20.1250.20">
    <property type="entry name" value="MFS general substrate transporter like domains"/>
    <property type="match status" value="2"/>
</dbReference>
<gene>
    <name evidence="8" type="ORF">GV789_13285</name>
</gene>
<evidence type="ECO:0000256" key="5">
    <source>
        <dbReference type="ARBA" id="ARBA00023136"/>
    </source>
</evidence>
<feature type="transmembrane region" description="Helical" evidence="6">
    <location>
        <begin position="208"/>
        <end position="228"/>
    </location>
</feature>
<name>A0A6P1D947_9NOCA</name>
<dbReference type="PANTHER" id="PTHR43124:SF3">
    <property type="entry name" value="CHLORAMPHENICOL EFFLUX PUMP RV0191"/>
    <property type="match status" value="1"/>
</dbReference>